<sequence length="211" mass="22034">MDALLFAPVAVAIALTPGPNNFCGLNNGIRAGVGAALVGTIGRAAAFAIFLAVSAVGLGAMLLASEAAFTAVKWVGACYLFWLGWRAWRSREFNGLEVADGAEVAASGAAPVRLWSLVTQEFLLGITNPKAIILFAAIFPQFIDPAQPAARQFLVLGSVYLAAEFVATAVYAAGGRQIRRFIRTSRGVVRLNKATGGFFMGAGGLLLATNR</sequence>
<dbReference type="GO" id="GO:0005886">
    <property type="term" value="C:plasma membrane"/>
    <property type="evidence" value="ECO:0007669"/>
    <property type="project" value="UniProtKB-SubCell"/>
</dbReference>
<keyword evidence="9" id="KW-1185">Reference proteome</keyword>
<organism evidence="8 9">
    <name type="scientific">Acidovorax soli</name>
    <dbReference type="NCBI Taxonomy" id="592050"/>
    <lineage>
        <taxon>Bacteria</taxon>
        <taxon>Pseudomonadati</taxon>
        <taxon>Pseudomonadota</taxon>
        <taxon>Betaproteobacteria</taxon>
        <taxon>Burkholderiales</taxon>
        <taxon>Comamonadaceae</taxon>
        <taxon>Acidovorax</taxon>
    </lineage>
</organism>
<reference evidence="8 9" key="1">
    <citation type="submission" date="2020-08" db="EMBL/GenBank/DDBJ databases">
        <title>Functional genomics of gut bacteria from endangered species of beetles.</title>
        <authorList>
            <person name="Carlos-Shanley C."/>
        </authorList>
    </citation>
    <scope>NUCLEOTIDE SEQUENCE [LARGE SCALE GENOMIC DNA]</scope>
    <source>
        <strain evidence="8 9">S00198</strain>
    </source>
</reference>
<keyword evidence="6 7" id="KW-0472">Membrane</keyword>
<comment type="caution">
    <text evidence="8">The sequence shown here is derived from an EMBL/GenBank/DDBJ whole genome shotgun (WGS) entry which is preliminary data.</text>
</comment>
<evidence type="ECO:0000256" key="7">
    <source>
        <dbReference type="SAM" id="Phobius"/>
    </source>
</evidence>
<dbReference type="AlphaFoldDB" id="A0A7X0U8N9"/>
<comment type="subcellular location">
    <subcellularLocation>
        <location evidence="1">Cell membrane</location>
        <topology evidence="1">Multi-pass membrane protein</topology>
    </subcellularLocation>
</comment>
<protein>
    <submittedName>
        <fullName evidence="8">Threonine/homoserine/homoserine lactone efflux protein</fullName>
    </submittedName>
</protein>
<evidence type="ECO:0000256" key="5">
    <source>
        <dbReference type="ARBA" id="ARBA00022989"/>
    </source>
</evidence>
<evidence type="ECO:0000256" key="4">
    <source>
        <dbReference type="ARBA" id="ARBA00022692"/>
    </source>
</evidence>
<evidence type="ECO:0000256" key="2">
    <source>
        <dbReference type="ARBA" id="ARBA00007928"/>
    </source>
</evidence>
<comment type="similarity">
    <text evidence="2">Belongs to the Rht family.</text>
</comment>
<evidence type="ECO:0000256" key="6">
    <source>
        <dbReference type="ARBA" id="ARBA00023136"/>
    </source>
</evidence>
<feature type="transmembrane region" description="Helical" evidence="7">
    <location>
        <begin position="71"/>
        <end position="88"/>
    </location>
</feature>
<keyword evidence="3" id="KW-1003">Cell membrane</keyword>
<keyword evidence="4 7" id="KW-0812">Transmembrane</keyword>
<dbReference type="GO" id="GO:0042970">
    <property type="term" value="F:homoserine transmembrane transporter activity"/>
    <property type="evidence" value="ECO:0007669"/>
    <property type="project" value="TreeGrafter"/>
</dbReference>
<name>A0A7X0U8N9_9BURK</name>
<feature type="transmembrane region" description="Helical" evidence="7">
    <location>
        <begin position="153"/>
        <end position="173"/>
    </location>
</feature>
<gene>
    <name evidence="8" type="ORF">HNP48_001835</name>
</gene>
<evidence type="ECO:0000313" key="8">
    <source>
        <dbReference type="EMBL" id="MBB6559168.1"/>
    </source>
</evidence>
<keyword evidence="5 7" id="KW-1133">Transmembrane helix</keyword>
<dbReference type="PANTHER" id="PTHR30086:SF14">
    <property type="entry name" value="HOMOSERINE_HOMOSERINE LACTONE EFFLUX PROTEIN"/>
    <property type="match status" value="1"/>
</dbReference>
<dbReference type="PANTHER" id="PTHR30086">
    <property type="entry name" value="ARGININE EXPORTER PROTEIN ARGO"/>
    <property type="match status" value="1"/>
</dbReference>
<dbReference type="InterPro" id="IPR001123">
    <property type="entry name" value="LeuE-type"/>
</dbReference>
<evidence type="ECO:0000256" key="1">
    <source>
        <dbReference type="ARBA" id="ARBA00004651"/>
    </source>
</evidence>
<dbReference type="Proteomes" id="UP000575083">
    <property type="component" value="Unassembled WGS sequence"/>
</dbReference>
<dbReference type="EMBL" id="JACHLK010000003">
    <property type="protein sequence ID" value="MBB6559168.1"/>
    <property type="molecule type" value="Genomic_DNA"/>
</dbReference>
<dbReference type="Pfam" id="PF01810">
    <property type="entry name" value="LysE"/>
    <property type="match status" value="1"/>
</dbReference>
<dbReference type="PIRSF" id="PIRSF006324">
    <property type="entry name" value="LeuE"/>
    <property type="match status" value="1"/>
</dbReference>
<dbReference type="RefSeq" id="WP_184856605.1">
    <property type="nucleotide sequence ID" value="NZ_JACHLK010000003.1"/>
</dbReference>
<proteinExistence type="inferred from homology"/>
<evidence type="ECO:0000256" key="3">
    <source>
        <dbReference type="ARBA" id="ARBA00022475"/>
    </source>
</evidence>
<evidence type="ECO:0000313" key="9">
    <source>
        <dbReference type="Proteomes" id="UP000575083"/>
    </source>
</evidence>
<accession>A0A7X0U8N9</accession>